<name>A0ABX8BNH2_9ACTN</name>
<organism evidence="1 2">
    <name type="scientific">Nocardiopsis changdeensis</name>
    <dbReference type="NCBI Taxonomy" id="2831969"/>
    <lineage>
        <taxon>Bacteria</taxon>
        <taxon>Bacillati</taxon>
        <taxon>Actinomycetota</taxon>
        <taxon>Actinomycetes</taxon>
        <taxon>Streptosporangiales</taxon>
        <taxon>Nocardiopsidaceae</taxon>
        <taxon>Nocardiopsis</taxon>
    </lineage>
</organism>
<evidence type="ECO:0000313" key="1">
    <source>
        <dbReference type="EMBL" id="QUX23178.1"/>
    </source>
</evidence>
<sequence>MSEKTLFEGADDYTTPAEIVEENDVENPEASPASIASAIGSFNASLALTNTFGC</sequence>
<dbReference type="Proteomes" id="UP000676079">
    <property type="component" value="Chromosome"/>
</dbReference>
<accession>A0ABX8BNH2</accession>
<gene>
    <name evidence="1" type="ORF">KGD84_01885</name>
</gene>
<dbReference type="NCBIfam" id="NF038146">
    <property type="entry name" value="LxmA_leader"/>
    <property type="match status" value="1"/>
</dbReference>
<dbReference type="RefSeq" id="WP_220564403.1">
    <property type="nucleotide sequence ID" value="NZ_CP074133.1"/>
</dbReference>
<reference evidence="1 2" key="1">
    <citation type="submission" date="2021-05" db="EMBL/GenBank/DDBJ databases">
        <title>Direct Submission.</title>
        <authorList>
            <person name="Li K."/>
            <person name="Gao J."/>
        </authorList>
    </citation>
    <scope>NUCLEOTIDE SEQUENCE [LARGE SCALE GENOMIC DNA]</scope>
    <source>
        <strain evidence="1 2">Mg02</strain>
    </source>
</reference>
<evidence type="ECO:0000313" key="2">
    <source>
        <dbReference type="Proteomes" id="UP000676079"/>
    </source>
</evidence>
<dbReference type="EMBL" id="CP074133">
    <property type="protein sequence ID" value="QUX23178.1"/>
    <property type="molecule type" value="Genomic_DNA"/>
</dbReference>
<proteinExistence type="predicted"/>
<dbReference type="InterPro" id="IPR049906">
    <property type="entry name" value="LxmA-like_leader"/>
</dbReference>
<keyword evidence="2" id="KW-1185">Reference proteome</keyword>
<protein>
    <submittedName>
        <fullName evidence="1">LxmA leader domain family RiPP</fullName>
    </submittedName>
</protein>